<organism evidence="3 4">
    <name type="scientific">Streptosporangium saharense</name>
    <dbReference type="NCBI Taxonomy" id="1706840"/>
    <lineage>
        <taxon>Bacteria</taxon>
        <taxon>Bacillati</taxon>
        <taxon>Actinomycetota</taxon>
        <taxon>Actinomycetes</taxon>
        <taxon>Streptosporangiales</taxon>
        <taxon>Streptosporangiaceae</taxon>
        <taxon>Streptosporangium</taxon>
    </lineage>
</organism>
<dbReference type="Pfam" id="PF00857">
    <property type="entry name" value="Isochorismatase"/>
    <property type="match status" value="1"/>
</dbReference>
<evidence type="ECO:0000313" key="3">
    <source>
        <dbReference type="EMBL" id="MBB4918631.1"/>
    </source>
</evidence>
<dbReference type="CDD" id="cd01014">
    <property type="entry name" value="nicotinamidase_related"/>
    <property type="match status" value="1"/>
</dbReference>
<dbReference type="SUPFAM" id="SSF52499">
    <property type="entry name" value="Isochorismatase-like hydrolases"/>
    <property type="match status" value="1"/>
</dbReference>
<protein>
    <submittedName>
        <fullName evidence="3">Nicotinamidase-related amidase</fullName>
    </submittedName>
</protein>
<keyword evidence="1" id="KW-0378">Hydrolase</keyword>
<gene>
    <name evidence="3" type="ORF">FHS44_005761</name>
</gene>
<name>A0A7W7VQ56_9ACTN</name>
<dbReference type="InterPro" id="IPR036380">
    <property type="entry name" value="Isochorismatase-like_sf"/>
</dbReference>
<dbReference type="PANTHER" id="PTHR43540:SF6">
    <property type="entry name" value="ISOCHORISMATASE-LIKE DOMAIN-CONTAINING PROTEIN"/>
    <property type="match status" value="1"/>
</dbReference>
<evidence type="ECO:0000259" key="2">
    <source>
        <dbReference type="Pfam" id="PF00857"/>
    </source>
</evidence>
<accession>A0A7W7VQ56</accession>
<comment type="caution">
    <text evidence="3">The sequence shown here is derived from an EMBL/GenBank/DDBJ whole genome shotgun (WGS) entry which is preliminary data.</text>
</comment>
<dbReference type="InterPro" id="IPR000868">
    <property type="entry name" value="Isochorismatase-like_dom"/>
</dbReference>
<feature type="domain" description="Isochorismatase-like" evidence="2">
    <location>
        <begin position="4"/>
        <end position="177"/>
    </location>
</feature>
<dbReference type="EMBL" id="JACHJP010000007">
    <property type="protein sequence ID" value="MBB4918631.1"/>
    <property type="molecule type" value="Genomic_DNA"/>
</dbReference>
<keyword evidence="4" id="KW-1185">Reference proteome</keyword>
<dbReference type="AlphaFoldDB" id="A0A7W7VQ56"/>
<evidence type="ECO:0000256" key="1">
    <source>
        <dbReference type="ARBA" id="ARBA00022801"/>
    </source>
</evidence>
<sequence>MKRALVVIDVQNEYFTGALPIAFPPRQESLANIVAATEVARAHGVPVVVVRHTAPAESPLFAGGSPSWELREEIGREPYDHLVDKTLASAFAGTDLAEWLAAKEIDTLAVAGYMTQNCDESTARDAAHLGLTVEFLSDATGTVPLSNSAGTATAEEVHNHVLVVMASNFASVVTTAEWIDAVKAGEPLARPNIWASTEIARATS</sequence>
<proteinExistence type="predicted"/>
<evidence type="ECO:0000313" key="4">
    <source>
        <dbReference type="Proteomes" id="UP000552644"/>
    </source>
</evidence>
<dbReference type="Gene3D" id="3.40.50.850">
    <property type="entry name" value="Isochorismatase-like"/>
    <property type="match status" value="1"/>
</dbReference>
<reference evidence="3 4" key="1">
    <citation type="submission" date="2020-08" db="EMBL/GenBank/DDBJ databases">
        <title>Genomic Encyclopedia of Type Strains, Phase III (KMG-III): the genomes of soil and plant-associated and newly described type strains.</title>
        <authorList>
            <person name="Whitman W."/>
        </authorList>
    </citation>
    <scope>NUCLEOTIDE SEQUENCE [LARGE SCALE GENOMIC DNA]</scope>
    <source>
        <strain evidence="3 4">CECT 8840</strain>
    </source>
</reference>
<dbReference type="InterPro" id="IPR050272">
    <property type="entry name" value="Isochorismatase-like_hydrls"/>
</dbReference>
<dbReference type="RefSeq" id="WP_184720080.1">
    <property type="nucleotide sequence ID" value="NZ_JACHJP010000007.1"/>
</dbReference>
<dbReference type="Proteomes" id="UP000552644">
    <property type="component" value="Unassembled WGS sequence"/>
</dbReference>
<dbReference type="PANTHER" id="PTHR43540">
    <property type="entry name" value="PEROXYUREIDOACRYLATE/UREIDOACRYLATE AMIDOHYDROLASE-RELATED"/>
    <property type="match status" value="1"/>
</dbReference>
<dbReference type="GO" id="GO:0016787">
    <property type="term" value="F:hydrolase activity"/>
    <property type="evidence" value="ECO:0007669"/>
    <property type="project" value="UniProtKB-KW"/>
</dbReference>